<accession>A0A0F8Z9V9</accession>
<sequence length="202" mass="22830">DVILMNPTSADRTVFLPTVADNLGRTPMIMNISSTYHVIVDGEGAEVIYNQRTSFATIELWLQYSFIKVISDNTKWIKVNSPYLHLLDESDRNGTWDVDVNPTTSWLEENLSALVPSGTLGLYGNMYIQLATDNSGWLRVRDGSSSEIDIERTSTIRIAHAASMYMLTSMMIKATNGIFDYAEFSASHEILTFRFNLWGWLL</sequence>
<reference evidence="1" key="1">
    <citation type="journal article" date="2015" name="Nature">
        <title>Complex archaea that bridge the gap between prokaryotes and eukaryotes.</title>
        <authorList>
            <person name="Spang A."/>
            <person name="Saw J.H."/>
            <person name="Jorgensen S.L."/>
            <person name="Zaremba-Niedzwiedzka K."/>
            <person name="Martijn J."/>
            <person name="Lind A.E."/>
            <person name="van Eijk R."/>
            <person name="Schleper C."/>
            <person name="Guy L."/>
            <person name="Ettema T.J."/>
        </authorList>
    </citation>
    <scope>NUCLEOTIDE SEQUENCE</scope>
</reference>
<name>A0A0F8Z9V9_9ZZZZ</name>
<evidence type="ECO:0000313" key="1">
    <source>
        <dbReference type="EMBL" id="KKK90592.1"/>
    </source>
</evidence>
<dbReference type="AlphaFoldDB" id="A0A0F8Z9V9"/>
<feature type="non-terminal residue" evidence="1">
    <location>
        <position position="1"/>
    </location>
</feature>
<organism evidence="1">
    <name type="scientific">marine sediment metagenome</name>
    <dbReference type="NCBI Taxonomy" id="412755"/>
    <lineage>
        <taxon>unclassified sequences</taxon>
        <taxon>metagenomes</taxon>
        <taxon>ecological metagenomes</taxon>
    </lineage>
</organism>
<proteinExistence type="predicted"/>
<gene>
    <name evidence="1" type="ORF">LCGC14_2721480</name>
</gene>
<protein>
    <submittedName>
        <fullName evidence="1">Uncharacterized protein</fullName>
    </submittedName>
</protein>
<comment type="caution">
    <text evidence="1">The sequence shown here is derived from an EMBL/GenBank/DDBJ whole genome shotgun (WGS) entry which is preliminary data.</text>
</comment>
<dbReference type="EMBL" id="LAZR01049032">
    <property type="protein sequence ID" value="KKK90592.1"/>
    <property type="molecule type" value="Genomic_DNA"/>
</dbReference>